<dbReference type="STRING" id="679936.Sulac_1233"/>
<reference evidence="2 3" key="2">
    <citation type="journal article" date="2012" name="Stand. Genomic Sci.">
        <title>Complete genome sequence of the moderately thermophilic mineral-sulfide-oxidizing firmicute Sulfobacillus acidophilus type strain (NAL(T)).</title>
        <authorList>
            <person name="Anderson I."/>
            <person name="Chertkov O."/>
            <person name="Chen A."/>
            <person name="Saunders E."/>
            <person name="Lapidus A."/>
            <person name="Nolan M."/>
            <person name="Lucas S."/>
            <person name="Hammon N."/>
            <person name="Deshpande S."/>
            <person name="Cheng J.F."/>
            <person name="Han C."/>
            <person name="Tapia R."/>
            <person name="Goodwin L.A."/>
            <person name="Pitluck S."/>
            <person name="Liolios K."/>
            <person name="Pagani I."/>
            <person name="Ivanova N."/>
            <person name="Mikhailova N."/>
            <person name="Pati A."/>
            <person name="Palaniappan K."/>
            <person name="Land M."/>
            <person name="Pan C."/>
            <person name="Rohde M."/>
            <person name="Pukall R."/>
            <person name="Goker M."/>
            <person name="Detter J.C."/>
            <person name="Woyke T."/>
            <person name="Bristow J."/>
            <person name="Eisen J.A."/>
            <person name="Markowitz V."/>
            <person name="Hugenholtz P."/>
            <person name="Kyrpides N.C."/>
            <person name="Klenk H.P."/>
            <person name="Mavromatis K."/>
        </authorList>
    </citation>
    <scope>NUCLEOTIDE SEQUENCE [LARGE SCALE GENOMIC DNA]</scope>
    <source>
        <strain evidence="3">ATCC 700253 / DSM 10332 / NAL</strain>
    </source>
</reference>
<evidence type="ECO:0000313" key="3">
    <source>
        <dbReference type="Proteomes" id="UP000005439"/>
    </source>
</evidence>
<dbReference type="PATRIC" id="fig|679936.5.peg.1291"/>
<keyword evidence="1" id="KW-1133">Transmembrane helix</keyword>
<reference evidence="3" key="1">
    <citation type="submission" date="2011-12" db="EMBL/GenBank/DDBJ databases">
        <title>The complete genome of chromosome of Sulfobacillus acidophilus DSM 10332.</title>
        <authorList>
            <person name="Lucas S."/>
            <person name="Han J."/>
            <person name="Lapidus A."/>
            <person name="Bruce D."/>
            <person name="Goodwin L."/>
            <person name="Pitluck S."/>
            <person name="Peters L."/>
            <person name="Kyrpides N."/>
            <person name="Mavromatis K."/>
            <person name="Ivanova N."/>
            <person name="Mikhailova N."/>
            <person name="Chertkov O."/>
            <person name="Saunders E."/>
            <person name="Detter J.C."/>
            <person name="Tapia R."/>
            <person name="Han C."/>
            <person name="Land M."/>
            <person name="Hauser L."/>
            <person name="Markowitz V."/>
            <person name="Cheng J.-F."/>
            <person name="Hugenholtz P."/>
            <person name="Woyke T."/>
            <person name="Wu D."/>
            <person name="Pukall R."/>
            <person name="Gehrich-Schroeter G."/>
            <person name="Schneider S."/>
            <person name="Klenk H.-P."/>
            <person name="Eisen J.A."/>
        </authorList>
    </citation>
    <scope>NUCLEOTIDE SEQUENCE [LARGE SCALE GENOMIC DNA]</scope>
    <source>
        <strain evidence="3">ATCC 700253 / DSM 10332 / NAL</strain>
    </source>
</reference>
<gene>
    <name evidence="2" type="ordered locus">Sulac_1233</name>
</gene>
<keyword evidence="1" id="KW-0472">Membrane</keyword>
<accession>G8TV93</accession>
<evidence type="ECO:0000313" key="2">
    <source>
        <dbReference type="EMBL" id="AEW04733.1"/>
    </source>
</evidence>
<feature type="transmembrane region" description="Helical" evidence="1">
    <location>
        <begin position="118"/>
        <end position="139"/>
    </location>
</feature>
<feature type="transmembrane region" description="Helical" evidence="1">
    <location>
        <begin position="50"/>
        <end position="68"/>
    </location>
</feature>
<keyword evidence="1" id="KW-0812">Transmembrane</keyword>
<dbReference type="HOGENOM" id="CLU_1401820_0_0_9"/>
<dbReference type="Proteomes" id="UP000005439">
    <property type="component" value="Chromosome"/>
</dbReference>
<organism evidence="2 3">
    <name type="scientific">Sulfobacillus acidophilus (strain ATCC 700253 / DSM 10332 / NAL)</name>
    <dbReference type="NCBI Taxonomy" id="679936"/>
    <lineage>
        <taxon>Bacteria</taxon>
        <taxon>Bacillati</taxon>
        <taxon>Bacillota</taxon>
        <taxon>Clostridia</taxon>
        <taxon>Eubacteriales</taxon>
        <taxon>Clostridiales Family XVII. Incertae Sedis</taxon>
        <taxon>Sulfobacillus</taxon>
    </lineage>
</organism>
<feature type="transmembrane region" description="Helical" evidence="1">
    <location>
        <begin position="20"/>
        <end position="38"/>
    </location>
</feature>
<feature type="transmembrane region" description="Helical" evidence="1">
    <location>
        <begin position="151"/>
        <end position="168"/>
    </location>
</feature>
<dbReference type="AlphaFoldDB" id="G8TV93"/>
<proteinExistence type="predicted"/>
<evidence type="ECO:0000256" key="1">
    <source>
        <dbReference type="SAM" id="Phobius"/>
    </source>
</evidence>
<dbReference type="EMBL" id="CP003179">
    <property type="protein sequence ID" value="AEW04733.1"/>
    <property type="molecule type" value="Genomic_DNA"/>
</dbReference>
<keyword evidence="3" id="KW-1185">Reference proteome</keyword>
<sequence>MASQQIWVRWDLPNVAPPPAAYQPMIVAWIFGGVGYLFGVTEVPVGPWRALWIVGITGVAVWGWALMWRRTTEPALWDGHRVIGQQSGVSAVVAGWVPAVPGGRWGGIIGKGFVQGLFGGWVIAAAHLPGSIGHGFTTVYAAPMALWRRDALALGLGLVIPGAFMMPWNTPYRAYDDQYNLIAMGWFAKPPQLP</sequence>
<protein>
    <submittedName>
        <fullName evidence="2">Uncharacterized protein</fullName>
    </submittedName>
</protein>
<dbReference type="KEGG" id="sap:Sulac_1233"/>
<name>G8TV93_SULAD</name>